<dbReference type="Gene3D" id="3.40.50.300">
    <property type="entry name" value="P-loop containing nucleotide triphosphate hydrolases"/>
    <property type="match status" value="1"/>
</dbReference>
<dbReference type="Pfam" id="PF07728">
    <property type="entry name" value="AAA_5"/>
    <property type="match status" value="1"/>
</dbReference>
<dbReference type="AlphaFoldDB" id="A0AAN1XWI9"/>
<dbReference type="RefSeq" id="WP_317996858.1">
    <property type="nucleotide sequence ID" value="NZ_AP025523.1"/>
</dbReference>
<dbReference type="Proteomes" id="UP001317532">
    <property type="component" value="Chromosome"/>
</dbReference>
<evidence type="ECO:0000259" key="1">
    <source>
        <dbReference type="Pfam" id="PF07728"/>
    </source>
</evidence>
<evidence type="ECO:0000313" key="2">
    <source>
        <dbReference type="EMBL" id="BDE05841.1"/>
    </source>
</evidence>
<protein>
    <submittedName>
        <fullName evidence="2">MoxR-like ATPase</fullName>
    </submittedName>
</protein>
<dbReference type="InterPro" id="IPR050764">
    <property type="entry name" value="CbbQ/NirQ/NorQ/GpvN"/>
</dbReference>
<dbReference type="EMBL" id="AP025523">
    <property type="protein sequence ID" value="BDE05841.1"/>
    <property type="molecule type" value="Genomic_DNA"/>
</dbReference>
<feature type="domain" description="ATPase dynein-related AAA" evidence="1">
    <location>
        <begin position="39"/>
        <end position="188"/>
    </location>
</feature>
<name>A0AAN1XWI9_UNVUL</name>
<dbReference type="KEGG" id="vab:WPS_11170"/>
<proteinExistence type="predicted"/>
<evidence type="ECO:0000313" key="3">
    <source>
        <dbReference type="Proteomes" id="UP001317532"/>
    </source>
</evidence>
<reference evidence="2 3" key="1">
    <citation type="journal article" date="2022" name="ISME Commun">
        <title>Vulcanimicrobium alpinus gen. nov. sp. nov., the first cultivated representative of the candidate phylum 'Eremiobacterota', is a metabolically versatile aerobic anoxygenic phototroph.</title>
        <authorList>
            <person name="Yabe S."/>
            <person name="Muto K."/>
            <person name="Abe K."/>
            <person name="Yokota A."/>
            <person name="Staudigel H."/>
            <person name="Tebo B.M."/>
        </authorList>
    </citation>
    <scope>NUCLEOTIDE SEQUENCE [LARGE SCALE GENOMIC DNA]</scope>
    <source>
        <strain evidence="2 3">WC8-2</strain>
    </source>
</reference>
<accession>A0AAN1XWI9</accession>
<sequence length="295" mass="32265">MPQPVDVDDLRERLLDAGYVADDGLATALACAVSLERAVLLEGDAGVGKTDAARALAAVHDAQLLRLQCYEGLDLASAAYDWNYGKQLLAIRAAEAAHERTPDLYADDFLIRRPLLAALGAPRERGIVLLIDEIDRADDEFEAFLLEFLSDFAISIPERGTIAARHRPIVVLTSNRTRDLHDALKRRCFYHWIAHPTISREIAILRMRVPEAPPALAADVARAAAALRERDLRKPPGIAESLDWTQTLQLLGADRLDHASFQRSLGAVLKYPEDIETARAAAEAIVAAVRADGVA</sequence>
<dbReference type="InterPro" id="IPR011704">
    <property type="entry name" value="ATPase_dyneun-rel_AAA"/>
</dbReference>
<dbReference type="SUPFAM" id="SSF52540">
    <property type="entry name" value="P-loop containing nucleoside triphosphate hydrolases"/>
    <property type="match status" value="1"/>
</dbReference>
<organism evidence="2 3">
    <name type="scientific">Vulcanimicrobium alpinum</name>
    <dbReference type="NCBI Taxonomy" id="3016050"/>
    <lineage>
        <taxon>Bacteria</taxon>
        <taxon>Bacillati</taxon>
        <taxon>Vulcanimicrobiota</taxon>
        <taxon>Vulcanimicrobiia</taxon>
        <taxon>Vulcanimicrobiales</taxon>
        <taxon>Vulcanimicrobiaceae</taxon>
        <taxon>Vulcanimicrobium</taxon>
    </lineage>
</organism>
<gene>
    <name evidence="2" type="ORF">WPS_11170</name>
</gene>
<dbReference type="PANTHER" id="PTHR42759">
    <property type="entry name" value="MOXR FAMILY PROTEIN"/>
    <property type="match status" value="1"/>
</dbReference>
<dbReference type="GO" id="GO:0016887">
    <property type="term" value="F:ATP hydrolysis activity"/>
    <property type="evidence" value="ECO:0007669"/>
    <property type="project" value="InterPro"/>
</dbReference>
<dbReference type="CDD" id="cd00009">
    <property type="entry name" value="AAA"/>
    <property type="match status" value="1"/>
</dbReference>
<keyword evidence="3" id="KW-1185">Reference proteome</keyword>
<dbReference type="PANTHER" id="PTHR42759:SF1">
    <property type="entry name" value="MAGNESIUM-CHELATASE SUBUNIT CHLD"/>
    <property type="match status" value="1"/>
</dbReference>
<dbReference type="GO" id="GO:0005524">
    <property type="term" value="F:ATP binding"/>
    <property type="evidence" value="ECO:0007669"/>
    <property type="project" value="InterPro"/>
</dbReference>
<dbReference type="InterPro" id="IPR027417">
    <property type="entry name" value="P-loop_NTPase"/>
</dbReference>